<evidence type="ECO:0000313" key="6">
    <source>
        <dbReference type="Proteomes" id="UP000807371"/>
    </source>
</evidence>
<dbReference type="PANTHER" id="PTHR33453:SF9">
    <property type="entry name" value="ALBUMIN B-32"/>
    <property type="match status" value="1"/>
</dbReference>
<feature type="signal peptide" evidence="4">
    <location>
        <begin position="1"/>
        <end position="26"/>
    </location>
</feature>
<comment type="caution">
    <text evidence="5">The sequence shown here is derived from an EMBL/GenBank/DDBJ whole genome shotgun (WGS) entry which is preliminary data.</text>
</comment>
<feature type="region of interest" description="Disordered" evidence="3">
    <location>
        <begin position="904"/>
        <end position="926"/>
    </location>
</feature>
<evidence type="ECO:0000256" key="2">
    <source>
        <dbReference type="ARBA" id="ARBA00022821"/>
    </source>
</evidence>
<protein>
    <submittedName>
        <fullName evidence="5">Uncharacterized protein</fullName>
    </submittedName>
</protein>
<dbReference type="Pfam" id="PF00161">
    <property type="entry name" value="RIP"/>
    <property type="match status" value="1"/>
</dbReference>
<dbReference type="PANTHER" id="PTHR33453">
    <property type="match status" value="1"/>
</dbReference>
<dbReference type="InterPro" id="IPR036041">
    <property type="entry name" value="Ribosome-inact_prot_sf"/>
</dbReference>
<keyword evidence="1" id="KW-0378">Hydrolase</keyword>
<gene>
    <name evidence="5" type="ORF">IHE55_27320</name>
</gene>
<dbReference type="Gene3D" id="3.40.420.10">
    <property type="entry name" value="Ricin (A subunit), domain 1"/>
    <property type="match status" value="1"/>
</dbReference>
<sequence length="926" mass="100556">MSPRTGGHARRLGGVLVRCLLALALAAGSAATVLERPAAATADDTDDFPAVYRQLVEQIRAAARGGERVSTSLAGPARARPTDLAEASTGRRGTALISLDAVLPGEQLPSVSLVIRREDMYVLGFYQNSSLTHTFFHFDDADLSALDWTVFGNVRPTPVDLHLPSRYAGMADENVFQQWITPDSLRMAVRQLAYTNTTPESLRSAGHHLARLIMTLLEGARNREVEENIHNGFAAEGAWYAADDEPYIHNWAAMSDVVRNGHSYTLTVRGTRYTFMLGYLRSMLAILQIPPGSTPLPMCSGPVSGSGSGPCPPSLTSDNRRGALSGLPDWSEAGYRGGRALPGHQELTTDAACRITPQELAETYEVRPDDGADDSAGVQRAIDAIRGGCGDRANFDRLSLIQLPAGRLDISRQISVDTDHLVIRGAGSDPAKGTRIVFRPDGDTRYDTLTADGSRWDQDAMVHEAGADTAKGGWLWPGRGLFRIQTREVAARYADEWAAAPANRKDLYEGSVNQHWASGVKLRAADGDPGHSAREGDRVVHLDAKADMSRFRRGGHLWVGAPNTRKFYAVQQATDESRYENLHMRQQVFRIAAVDVDNRTVTLDKPLEFDLPVDSTSDGSAPIGTTAYAGKVTPLKMVVGVGLENFSFTQEVPGLTPQQAAHDYGNLAPAQAMHGVVFKWAADSWVRGVRSEMTGSHPIVTEVAKNLQIEGNHLEGAWNKGKGGNGYLRGSRVWDSLYAHNTTRGLRHFTLQWSASGNVVYGNDMDSDLNLHGGWERRNLFENNTVRVPYEHRSGSCSTACGGEGGEMDSGTWYPIWWAAGPKAVKWAGSSGPQNVFHNNVLTKQLTAGGPYTEYLPYSRSGSGVRPVYQFGSAADDPGAFRHLVRDGTPIADWNGHETADYTGSDAGVNASRTESSASLFLRRTE</sequence>
<dbReference type="Gene3D" id="2.160.20.10">
    <property type="entry name" value="Single-stranded right-handed beta-helix, Pectin lyase-like"/>
    <property type="match status" value="1"/>
</dbReference>
<dbReference type="InterPro" id="IPR012334">
    <property type="entry name" value="Pectin_lyas_fold"/>
</dbReference>
<evidence type="ECO:0000256" key="4">
    <source>
        <dbReference type="SAM" id="SignalP"/>
    </source>
</evidence>
<keyword evidence="6" id="KW-1185">Reference proteome</keyword>
<accession>A0ABS0NT20</accession>
<dbReference type="InterPro" id="IPR011050">
    <property type="entry name" value="Pectin_lyase_fold/virulence"/>
</dbReference>
<dbReference type="SUPFAM" id="SSF51126">
    <property type="entry name" value="Pectin lyase-like"/>
    <property type="match status" value="1"/>
</dbReference>
<keyword evidence="2" id="KW-0611">Plant defense</keyword>
<dbReference type="RefSeq" id="WP_197991475.1">
    <property type="nucleotide sequence ID" value="NZ_JACYXC010000001.1"/>
</dbReference>
<dbReference type="SUPFAM" id="SSF56371">
    <property type="entry name" value="Ribosome inactivating proteins (RIP)"/>
    <property type="match status" value="1"/>
</dbReference>
<dbReference type="Proteomes" id="UP000807371">
    <property type="component" value="Unassembled WGS sequence"/>
</dbReference>
<dbReference type="EMBL" id="JACYXC010000001">
    <property type="protein sequence ID" value="MBH5338296.1"/>
    <property type="molecule type" value="Genomic_DNA"/>
</dbReference>
<organism evidence="5 6">
    <name type="scientific">Streptomyces pactum</name>
    <dbReference type="NCBI Taxonomy" id="68249"/>
    <lineage>
        <taxon>Bacteria</taxon>
        <taxon>Bacillati</taxon>
        <taxon>Actinomycetota</taxon>
        <taxon>Actinomycetes</taxon>
        <taxon>Kitasatosporales</taxon>
        <taxon>Streptomycetaceae</taxon>
        <taxon>Streptomyces</taxon>
    </lineage>
</organism>
<reference evidence="5 6" key="1">
    <citation type="submission" date="2020-09" db="EMBL/GenBank/DDBJ databases">
        <title>Biosynthesis of the nuclear factor of activated T cells inhibitor NFAT-133 and its congeners in Streptomyces pactum.</title>
        <authorList>
            <person name="Zhou W."/>
            <person name="Posri P."/>
            <person name="Abugrain M.E."/>
            <person name="Weisberg A.J."/>
            <person name="Chang J.H."/>
            <person name="Mahmud T."/>
        </authorList>
    </citation>
    <scope>NUCLEOTIDE SEQUENCE [LARGE SCALE GENOMIC DNA]</scope>
    <source>
        <strain evidence="5 6">ATCC 27456</strain>
    </source>
</reference>
<dbReference type="InterPro" id="IPR001574">
    <property type="entry name" value="Ribosome_inactivat_prot"/>
</dbReference>
<name>A0ABS0NT20_9ACTN</name>
<proteinExistence type="predicted"/>
<evidence type="ECO:0000256" key="3">
    <source>
        <dbReference type="SAM" id="MobiDB-lite"/>
    </source>
</evidence>
<evidence type="ECO:0000256" key="1">
    <source>
        <dbReference type="ARBA" id="ARBA00022801"/>
    </source>
</evidence>
<keyword evidence="4" id="KW-0732">Signal</keyword>
<dbReference type="InterPro" id="IPR016138">
    <property type="entry name" value="Ribosome_inactivat_prot_sub1"/>
</dbReference>
<feature type="chain" id="PRO_5047092639" evidence="4">
    <location>
        <begin position="27"/>
        <end position="926"/>
    </location>
</feature>
<evidence type="ECO:0000313" key="5">
    <source>
        <dbReference type="EMBL" id="MBH5338296.1"/>
    </source>
</evidence>